<evidence type="ECO:0000256" key="1">
    <source>
        <dbReference type="PROSITE-ProRule" id="PRU00182"/>
    </source>
</evidence>
<protein>
    <submittedName>
        <fullName evidence="2">RNA-binding S4 domain-containing protein</fullName>
    </submittedName>
</protein>
<dbReference type="Gene3D" id="3.10.290.10">
    <property type="entry name" value="RNA-binding S4 domain"/>
    <property type="match status" value="1"/>
</dbReference>
<dbReference type="SUPFAM" id="SSF55174">
    <property type="entry name" value="Alpha-L RNA-binding motif"/>
    <property type="match status" value="1"/>
</dbReference>
<keyword evidence="3" id="KW-1185">Reference proteome</keyword>
<reference evidence="2 3" key="1">
    <citation type="submission" date="2020-04" db="EMBL/GenBank/DDBJ databases">
        <authorList>
            <person name="Basu S."/>
            <person name="Maruthanayagam V."/>
            <person name="Chakraborty S."/>
            <person name="Pramanik A."/>
            <person name="Mukherjee J."/>
            <person name="Brink B."/>
        </authorList>
    </citation>
    <scope>NUCLEOTIDE SEQUENCE [LARGE SCALE GENOMIC DNA]</scope>
    <source>
        <strain evidence="2 3">AP17</strain>
    </source>
</reference>
<dbReference type="PROSITE" id="PS50889">
    <property type="entry name" value="S4"/>
    <property type="match status" value="1"/>
</dbReference>
<organism evidence="2 3">
    <name type="scientific">Oxynema aestuarii AP17</name>
    <dbReference type="NCBI Taxonomy" id="2064643"/>
    <lineage>
        <taxon>Bacteria</taxon>
        <taxon>Bacillati</taxon>
        <taxon>Cyanobacteriota</taxon>
        <taxon>Cyanophyceae</taxon>
        <taxon>Oscillatoriophycideae</taxon>
        <taxon>Oscillatoriales</taxon>
        <taxon>Oscillatoriaceae</taxon>
        <taxon>Oxynema</taxon>
        <taxon>Oxynema aestuarii</taxon>
    </lineage>
</organism>
<dbReference type="InterPro" id="IPR036986">
    <property type="entry name" value="S4_RNA-bd_sf"/>
</dbReference>
<accession>A0A6H1U2I6</accession>
<dbReference type="CDD" id="cd00165">
    <property type="entry name" value="S4"/>
    <property type="match status" value="1"/>
</dbReference>
<evidence type="ECO:0000313" key="3">
    <source>
        <dbReference type="Proteomes" id="UP000500857"/>
    </source>
</evidence>
<name>A0A6H1U2I6_9CYAN</name>
<proteinExistence type="predicted"/>
<dbReference type="GO" id="GO:0003723">
    <property type="term" value="F:RNA binding"/>
    <property type="evidence" value="ECO:0007669"/>
    <property type="project" value="UniProtKB-KW"/>
</dbReference>
<dbReference type="RefSeq" id="WP_168570392.1">
    <property type="nucleotide sequence ID" value="NZ_CP051167.1"/>
</dbReference>
<sequence>MARDPEKDTIRLGQFLKYIAIAATGGQAKLMIQGGEVSVNGAIETRRGRQLHHGDVVSVGTQSFTVDLEAL</sequence>
<dbReference type="AlphaFoldDB" id="A0A6H1U2I6"/>
<dbReference type="Proteomes" id="UP000500857">
    <property type="component" value="Chromosome"/>
</dbReference>
<dbReference type="EMBL" id="CP051167">
    <property type="protein sequence ID" value="QIZ72243.1"/>
    <property type="molecule type" value="Genomic_DNA"/>
</dbReference>
<dbReference type="KEGG" id="oxy:HCG48_18045"/>
<dbReference type="Pfam" id="PF13275">
    <property type="entry name" value="S4_2"/>
    <property type="match status" value="1"/>
</dbReference>
<keyword evidence="1" id="KW-0694">RNA-binding</keyword>
<gene>
    <name evidence="2" type="ORF">HCG48_18045</name>
</gene>
<evidence type="ECO:0000313" key="2">
    <source>
        <dbReference type="EMBL" id="QIZ72243.1"/>
    </source>
</evidence>